<feature type="domain" description="HTH gntR-type" evidence="4">
    <location>
        <begin position="6"/>
        <end position="74"/>
    </location>
</feature>
<dbReference type="SUPFAM" id="SSF46785">
    <property type="entry name" value="Winged helix' DNA-binding domain"/>
    <property type="match status" value="1"/>
</dbReference>
<dbReference type="RefSeq" id="WP_183224607.1">
    <property type="nucleotide sequence ID" value="NZ_BMPW01000017.1"/>
</dbReference>
<dbReference type="SMART" id="SM00345">
    <property type="entry name" value="HTH_GNTR"/>
    <property type="match status" value="1"/>
</dbReference>
<organism evidence="5 6">
    <name type="scientific">Actinoplanes campanulatus</name>
    <dbReference type="NCBI Taxonomy" id="113559"/>
    <lineage>
        <taxon>Bacteria</taxon>
        <taxon>Bacillati</taxon>
        <taxon>Actinomycetota</taxon>
        <taxon>Actinomycetes</taxon>
        <taxon>Micromonosporales</taxon>
        <taxon>Micromonosporaceae</taxon>
        <taxon>Actinoplanes</taxon>
    </lineage>
</organism>
<accession>A0A7W5AMD4</accession>
<reference evidence="5 6" key="1">
    <citation type="submission" date="2020-08" db="EMBL/GenBank/DDBJ databases">
        <title>Genomic Encyclopedia of Type Strains, Phase III (KMG-III): the genomes of soil and plant-associated and newly described type strains.</title>
        <authorList>
            <person name="Whitman W."/>
        </authorList>
    </citation>
    <scope>NUCLEOTIDE SEQUENCE [LARGE SCALE GENOMIC DNA]</scope>
    <source>
        <strain evidence="5 6">CECT 3287</strain>
    </source>
</reference>
<dbReference type="InterPro" id="IPR036390">
    <property type="entry name" value="WH_DNA-bd_sf"/>
</dbReference>
<keyword evidence="2 5" id="KW-0238">DNA-binding</keyword>
<dbReference type="Gene3D" id="1.10.10.10">
    <property type="entry name" value="Winged helix-like DNA-binding domain superfamily/Winged helix DNA-binding domain"/>
    <property type="match status" value="1"/>
</dbReference>
<dbReference type="GO" id="GO:0003700">
    <property type="term" value="F:DNA-binding transcription factor activity"/>
    <property type="evidence" value="ECO:0007669"/>
    <property type="project" value="InterPro"/>
</dbReference>
<dbReference type="AlphaFoldDB" id="A0A7W5AMD4"/>
<keyword evidence="6" id="KW-1185">Reference proteome</keyword>
<dbReference type="InterPro" id="IPR036388">
    <property type="entry name" value="WH-like_DNA-bd_sf"/>
</dbReference>
<dbReference type="Pfam" id="PF00392">
    <property type="entry name" value="GntR"/>
    <property type="match status" value="1"/>
</dbReference>
<name>A0A7W5AMD4_9ACTN</name>
<evidence type="ECO:0000259" key="4">
    <source>
        <dbReference type="PROSITE" id="PS50949"/>
    </source>
</evidence>
<keyword evidence="3" id="KW-0804">Transcription</keyword>
<protein>
    <submittedName>
        <fullName evidence="5">DNA-binding transcriptional regulator YhcF (GntR family)</fullName>
    </submittedName>
</protein>
<proteinExistence type="predicted"/>
<dbReference type="InterPro" id="IPR000524">
    <property type="entry name" value="Tscrpt_reg_HTH_GntR"/>
</dbReference>
<evidence type="ECO:0000313" key="5">
    <source>
        <dbReference type="EMBL" id="MBB3098524.1"/>
    </source>
</evidence>
<gene>
    <name evidence="5" type="ORF">FHR83_006223</name>
</gene>
<dbReference type="PANTHER" id="PTHR38445:SF10">
    <property type="entry name" value="GNTR-FAMILY TRANSCRIPTIONAL REGULATOR"/>
    <property type="match status" value="1"/>
</dbReference>
<evidence type="ECO:0000256" key="2">
    <source>
        <dbReference type="ARBA" id="ARBA00023125"/>
    </source>
</evidence>
<dbReference type="EMBL" id="JACHXF010000015">
    <property type="protein sequence ID" value="MBB3098524.1"/>
    <property type="molecule type" value="Genomic_DNA"/>
</dbReference>
<dbReference type="PANTHER" id="PTHR38445">
    <property type="entry name" value="HTH-TYPE TRANSCRIPTIONAL REPRESSOR YTRA"/>
    <property type="match status" value="1"/>
</dbReference>
<dbReference type="CDD" id="cd07377">
    <property type="entry name" value="WHTH_GntR"/>
    <property type="match status" value="1"/>
</dbReference>
<evidence type="ECO:0000256" key="3">
    <source>
        <dbReference type="ARBA" id="ARBA00023163"/>
    </source>
</evidence>
<dbReference type="GO" id="GO:0003677">
    <property type="term" value="F:DNA binding"/>
    <property type="evidence" value="ECO:0007669"/>
    <property type="project" value="UniProtKB-KW"/>
</dbReference>
<evidence type="ECO:0000313" key="6">
    <source>
        <dbReference type="Proteomes" id="UP000590749"/>
    </source>
</evidence>
<dbReference type="Proteomes" id="UP000590749">
    <property type="component" value="Unassembled WGS sequence"/>
</dbReference>
<keyword evidence="1" id="KW-0805">Transcription regulation</keyword>
<evidence type="ECO:0000256" key="1">
    <source>
        <dbReference type="ARBA" id="ARBA00023015"/>
    </source>
</evidence>
<comment type="caution">
    <text evidence="5">The sequence shown here is derived from an EMBL/GenBank/DDBJ whole genome shotgun (WGS) entry which is preliminary data.</text>
</comment>
<dbReference type="PROSITE" id="PS50949">
    <property type="entry name" value="HTH_GNTR"/>
    <property type="match status" value="1"/>
</dbReference>
<sequence>MFDDRSPIYRQIADQIKDDVLRGVLADDQQVMSTTQYAAYYRINPATAAKAFQQLVDEGVIYKRRGVGMFVSAGAQRRLRDRRRERFFGEVLEPMIAEAGTLGIPVADIVARIHQLTSPGDGR</sequence>